<protein>
    <submittedName>
        <fullName evidence="1">Uncharacterized protein</fullName>
    </submittedName>
</protein>
<reference evidence="1" key="1">
    <citation type="journal article" date="2013" name="ISME J.">
        <title>Previously unknown and highly divergent ssDNA viruses populate the oceans.</title>
        <authorList>
            <person name="Labonte J.M."/>
            <person name="Suttle C.A."/>
        </authorList>
    </citation>
    <scope>NUCLEOTIDE SEQUENCE</scope>
</reference>
<evidence type="ECO:0000313" key="1">
    <source>
        <dbReference type="EMBL" id="AGA18342.1"/>
    </source>
</evidence>
<accession>S4TFB4</accession>
<sequence length="322" mass="35352">MAQNILFFQDRQLTNGGAFKKSIINIPKAWAAVNRKNAPVTDSKGYLQTYFCKVEVVGVNALSYLYTAPENWVLKNAVRKWHLARQAQRAETFDGRAGESTYGKTMRPMLHSGHQTTNNAGDFYELEPVRQAGTMAGGAWDFTKMAHTVANLNVNATGDVQGEELSDDYFLTLTGSSVLESGHSTGGHNKYTHVSMMDSYLRARRNFGRDGTDDVQNEIDDTPSPLVELMGDSLSSRNQAVILAAEQNFEPPYAQQNSDGTPNSDALDRYYQGVLRTTSTYGRDSAVVRVPGGLLEVWSQGQGATPLIQWNIEVLGVGKAQG</sequence>
<organism evidence="1">
    <name type="scientific">uncultured marine virus</name>
    <dbReference type="NCBI Taxonomy" id="186617"/>
    <lineage>
        <taxon>Viruses</taxon>
        <taxon>environmental samples</taxon>
    </lineage>
</organism>
<name>S4TFB4_9VIRU</name>
<proteinExistence type="predicted"/>
<dbReference type="EMBL" id="JX904319">
    <property type="protein sequence ID" value="AGA18342.1"/>
    <property type="molecule type" value="Genomic_DNA"/>
</dbReference>